<dbReference type="GO" id="GO:0006351">
    <property type="term" value="P:DNA-templated transcription"/>
    <property type="evidence" value="ECO:0007669"/>
    <property type="project" value="InterPro"/>
</dbReference>
<evidence type="ECO:0000256" key="2">
    <source>
        <dbReference type="ARBA" id="ARBA00023015"/>
    </source>
</evidence>
<dbReference type="CDD" id="cd12148">
    <property type="entry name" value="fungal_TF_MHR"/>
    <property type="match status" value="1"/>
</dbReference>
<evidence type="ECO:0000256" key="5">
    <source>
        <dbReference type="ARBA" id="ARBA00023242"/>
    </source>
</evidence>
<dbReference type="SMART" id="SM00066">
    <property type="entry name" value="GAL4"/>
    <property type="match status" value="1"/>
</dbReference>
<dbReference type="InterPro" id="IPR007219">
    <property type="entry name" value="XnlR_reg_dom"/>
</dbReference>
<evidence type="ECO:0000313" key="8">
    <source>
        <dbReference type="EMBL" id="KAJ5505124.1"/>
    </source>
</evidence>
<dbReference type="Pfam" id="PF00172">
    <property type="entry name" value="Zn_clus"/>
    <property type="match status" value="1"/>
</dbReference>
<reference evidence="8" key="1">
    <citation type="submission" date="2022-12" db="EMBL/GenBank/DDBJ databases">
        <authorList>
            <person name="Petersen C."/>
        </authorList>
    </citation>
    <scope>NUCLEOTIDE SEQUENCE</scope>
    <source>
        <strain evidence="8">IBT 29495</strain>
    </source>
</reference>
<dbReference type="OrthoDB" id="3266505at2759"/>
<keyword evidence="1" id="KW-0479">Metal-binding</keyword>
<keyword evidence="2" id="KW-0805">Transcription regulation</keyword>
<dbReference type="SUPFAM" id="SSF57701">
    <property type="entry name" value="Zn2/Cys6 DNA-binding domain"/>
    <property type="match status" value="1"/>
</dbReference>
<dbReference type="Proteomes" id="UP001149954">
    <property type="component" value="Unassembled WGS sequence"/>
</dbReference>
<dbReference type="InterPro" id="IPR050987">
    <property type="entry name" value="AtrR-like"/>
</dbReference>
<dbReference type="GO" id="GO:0003677">
    <property type="term" value="F:DNA binding"/>
    <property type="evidence" value="ECO:0007669"/>
    <property type="project" value="UniProtKB-KW"/>
</dbReference>
<evidence type="ECO:0000256" key="3">
    <source>
        <dbReference type="ARBA" id="ARBA00023125"/>
    </source>
</evidence>
<keyword evidence="5" id="KW-0539">Nucleus</keyword>
<evidence type="ECO:0000259" key="7">
    <source>
        <dbReference type="PROSITE" id="PS50048"/>
    </source>
</evidence>
<dbReference type="GO" id="GO:0008270">
    <property type="term" value="F:zinc ion binding"/>
    <property type="evidence" value="ECO:0007669"/>
    <property type="project" value="InterPro"/>
</dbReference>
<evidence type="ECO:0000256" key="1">
    <source>
        <dbReference type="ARBA" id="ARBA00022723"/>
    </source>
</evidence>
<keyword evidence="4" id="KW-0804">Transcription</keyword>
<dbReference type="PANTHER" id="PTHR46910">
    <property type="entry name" value="TRANSCRIPTION FACTOR PDR1"/>
    <property type="match status" value="1"/>
</dbReference>
<reference evidence="8" key="2">
    <citation type="journal article" date="2023" name="IMA Fungus">
        <title>Comparative genomic study of the Penicillium genus elucidates a diverse pangenome and 15 lateral gene transfer events.</title>
        <authorList>
            <person name="Petersen C."/>
            <person name="Sorensen T."/>
            <person name="Nielsen M.R."/>
            <person name="Sondergaard T.E."/>
            <person name="Sorensen J.L."/>
            <person name="Fitzpatrick D.A."/>
            <person name="Frisvad J.C."/>
            <person name="Nielsen K.L."/>
        </authorList>
    </citation>
    <scope>NUCLEOTIDE SEQUENCE</scope>
    <source>
        <strain evidence="8">IBT 29495</strain>
    </source>
</reference>
<dbReference type="InterPro" id="IPR001138">
    <property type="entry name" value="Zn2Cys6_DnaBD"/>
</dbReference>
<keyword evidence="3" id="KW-0238">DNA-binding</keyword>
<feature type="domain" description="Zn(2)-C6 fungal-type" evidence="7">
    <location>
        <begin position="23"/>
        <end position="52"/>
    </location>
</feature>
<dbReference type="EMBL" id="JAPWDS010000003">
    <property type="protein sequence ID" value="KAJ5505124.1"/>
    <property type="molecule type" value="Genomic_DNA"/>
</dbReference>
<feature type="region of interest" description="Disordered" evidence="6">
    <location>
        <begin position="1"/>
        <end position="20"/>
    </location>
</feature>
<dbReference type="PROSITE" id="PS00463">
    <property type="entry name" value="ZN2_CY6_FUNGAL_1"/>
    <property type="match status" value="1"/>
</dbReference>
<dbReference type="PROSITE" id="PS50048">
    <property type="entry name" value="ZN2_CY6_FUNGAL_2"/>
    <property type="match status" value="1"/>
</dbReference>
<proteinExistence type="predicted"/>
<protein>
    <submittedName>
        <fullName evidence="8">Transcriptional regulator family: Fungal Specific TF</fullName>
    </submittedName>
</protein>
<evidence type="ECO:0000256" key="6">
    <source>
        <dbReference type="SAM" id="MobiDB-lite"/>
    </source>
</evidence>
<name>A0A9W9XXN3_9EURO</name>
<dbReference type="GO" id="GO:0000981">
    <property type="term" value="F:DNA-binding transcription factor activity, RNA polymerase II-specific"/>
    <property type="evidence" value="ECO:0007669"/>
    <property type="project" value="InterPro"/>
</dbReference>
<evidence type="ECO:0000256" key="4">
    <source>
        <dbReference type="ARBA" id="ARBA00023163"/>
    </source>
</evidence>
<dbReference type="InterPro" id="IPR036864">
    <property type="entry name" value="Zn2-C6_fun-type_DNA-bd_sf"/>
</dbReference>
<gene>
    <name evidence="8" type="ORF">N7463_007998</name>
</gene>
<sequence>MNLDREANSAKRKRGERRRASLACETCRKQKEKCEGGPPCWRCQRLGRSCQFQGQPTPRTISPCSSVPVASVPKDENRRIESLEYIARHFLGDVPLDEDNVCRIADRLRGSTNTTLPEIALDINESFDVQFVSNNVAHYAGEFSHWTFSQKLRRRMSCEIDQFDSRVCISPRKTLSVSDDSQQVKVREYWRPTQLQSSPDIIQETMTHLPPRPIADFLITMFFKYVEINSFYMERKWIEEKVALCYSSTTTYTAIDFPWVCSVFATLAIGTQVAHMEDEKPKHDLDVAEELNLCSEDSVGLTFYHAACKLIPDVLLVASQESVQVFLLLATYSLPVSTGGLAYTYYGLAMKMAIQNGMHRKYQGGNCDPRTIEVRNRLFWTAYTVEKYISVLHGRPMSIARSEINADMPKYCSTFESPRFANLIAFHKLISYLGEISETLAQFKRCPKRLLSDYLERLLQLRAGIKQWWDSLPATEECRDLCSQGPNFRQNAHLRLCYLLIYVYMGRAFIFVDDRKESGEASFGADHDSGRACRSILVDDCVSSALDILNTLQSLSDHVGLCRASYNEFGACRAAILVILAESLNSGKSQRLQDGLHRGMGLIRQMVGGSSSKSEISYLESIEAAISQLLAVPEEDSVFHPRSDQSSISAYSKFKDWTQSLKKDKSTSGNVELSSFSPLSHLIPGTESFANPELNDMTGFFDPDWSHGDFGFDTYNLPSLSK</sequence>
<keyword evidence="9" id="KW-1185">Reference proteome</keyword>
<dbReference type="Gene3D" id="4.10.240.10">
    <property type="entry name" value="Zn(2)-C6 fungal-type DNA-binding domain"/>
    <property type="match status" value="1"/>
</dbReference>
<accession>A0A9W9XXN3</accession>
<evidence type="ECO:0000313" key="9">
    <source>
        <dbReference type="Proteomes" id="UP001149954"/>
    </source>
</evidence>
<organism evidence="8 9">
    <name type="scientific">Penicillium fimorum</name>
    <dbReference type="NCBI Taxonomy" id="1882269"/>
    <lineage>
        <taxon>Eukaryota</taxon>
        <taxon>Fungi</taxon>
        <taxon>Dikarya</taxon>
        <taxon>Ascomycota</taxon>
        <taxon>Pezizomycotina</taxon>
        <taxon>Eurotiomycetes</taxon>
        <taxon>Eurotiomycetidae</taxon>
        <taxon>Eurotiales</taxon>
        <taxon>Aspergillaceae</taxon>
        <taxon>Penicillium</taxon>
    </lineage>
</organism>
<dbReference type="AlphaFoldDB" id="A0A9W9XXN3"/>
<dbReference type="SMART" id="SM00906">
    <property type="entry name" value="Fungal_trans"/>
    <property type="match status" value="1"/>
</dbReference>
<dbReference type="CDD" id="cd00067">
    <property type="entry name" value="GAL4"/>
    <property type="match status" value="1"/>
</dbReference>
<comment type="caution">
    <text evidence="8">The sequence shown here is derived from an EMBL/GenBank/DDBJ whole genome shotgun (WGS) entry which is preliminary data.</text>
</comment>
<dbReference type="PANTHER" id="PTHR46910:SF23">
    <property type="entry name" value="THIAMINE REPRESSIBLE GENES REGULATORY PROTEIN THI1"/>
    <property type="match status" value="1"/>
</dbReference>
<dbReference type="Pfam" id="PF04082">
    <property type="entry name" value="Fungal_trans"/>
    <property type="match status" value="1"/>
</dbReference>